<gene>
    <name evidence="1" type="ORF">L2E82_23267</name>
</gene>
<protein>
    <submittedName>
        <fullName evidence="1">Uncharacterized protein</fullName>
    </submittedName>
</protein>
<keyword evidence="2" id="KW-1185">Reference proteome</keyword>
<sequence>MGDFYVEPWNQPISGGDGGVIYGATWEAAIKDDGEDGGDNCRGGDTFAQEAGEEGPDSNSELTCIPIPNPLVVKFVETTFSLQSRLTSQAYETVIAHLKRATRPNLILSSSEAIERNSLSGQESGNVDNRIVVLIHGLPSQVFVSFAVQLRLRKFLGQKVVFKDSGNSLVLGFAGVVVMDGIHTSVIKFEASHVVSSAVTDACLQQP</sequence>
<dbReference type="Proteomes" id="UP001055811">
    <property type="component" value="Linkage Group LG04"/>
</dbReference>
<evidence type="ECO:0000313" key="2">
    <source>
        <dbReference type="Proteomes" id="UP001055811"/>
    </source>
</evidence>
<reference evidence="2" key="1">
    <citation type="journal article" date="2022" name="Mol. Ecol. Resour.">
        <title>The genomes of chicory, endive, great burdock and yacon provide insights into Asteraceae palaeo-polyploidization history and plant inulin production.</title>
        <authorList>
            <person name="Fan W."/>
            <person name="Wang S."/>
            <person name="Wang H."/>
            <person name="Wang A."/>
            <person name="Jiang F."/>
            <person name="Liu H."/>
            <person name="Zhao H."/>
            <person name="Xu D."/>
            <person name="Zhang Y."/>
        </authorList>
    </citation>
    <scope>NUCLEOTIDE SEQUENCE [LARGE SCALE GENOMIC DNA]</scope>
    <source>
        <strain evidence="2">cv. Punajuju</strain>
    </source>
</reference>
<comment type="caution">
    <text evidence="1">The sequence shown here is derived from an EMBL/GenBank/DDBJ whole genome shotgun (WGS) entry which is preliminary data.</text>
</comment>
<organism evidence="1 2">
    <name type="scientific">Cichorium intybus</name>
    <name type="common">Chicory</name>
    <dbReference type="NCBI Taxonomy" id="13427"/>
    <lineage>
        <taxon>Eukaryota</taxon>
        <taxon>Viridiplantae</taxon>
        <taxon>Streptophyta</taxon>
        <taxon>Embryophyta</taxon>
        <taxon>Tracheophyta</taxon>
        <taxon>Spermatophyta</taxon>
        <taxon>Magnoliopsida</taxon>
        <taxon>eudicotyledons</taxon>
        <taxon>Gunneridae</taxon>
        <taxon>Pentapetalae</taxon>
        <taxon>asterids</taxon>
        <taxon>campanulids</taxon>
        <taxon>Asterales</taxon>
        <taxon>Asteraceae</taxon>
        <taxon>Cichorioideae</taxon>
        <taxon>Cichorieae</taxon>
        <taxon>Cichoriinae</taxon>
        <taxon>Cichorium</taxon>
    </lineage>
</organism>
<accession>A0ACB9E099</accession>
<dbReference type="EMBL" id="CM042012">
    <property type="protein sequence ID" value="KAI3752095.1"/>
    <property type="molecule type" value="Genomic_DNA"/>
</dbReference>
<evidence type="ECO:0000313" key="1">
    <source>
        <dbReference type="EMBL" id="KAI3752095.1"/>
    </source>
</evidence>
<proteinExistence type="predicted"/>
<reference evidence="1 2" key="2">
    <citation type="journal article" date="2022" name="Mol. Ecol. Resour.">
        <title>The genomes of chicory, endive, great burdock and yacon provide insights into Asteraceae paleo-polyploidization history and plant inulin production.</title>
        <authorList>
            <person name="Fan W."/>
            <person name="Wang S."/>
            <person name="Wang H."/>
            <person name="Wang A."/>
            <person name="Jiang F."/>
            <person name="Liu H."/>
            <person name="Zhao H."/>
            <person name="Xu D."/>
            <person name="Zhang Y."/>
        </authorList>
    </citation>
    <scope>NUCLEOTIDE SEQUENCE [LARGE SCALE GENOMIC DNA]</scope>
    <source>
        <strain evidence="2">cv. Punajuju</strain>
        <tissue evidence="1">Leaves</tissue>
    </source>
</reference>
<name>A0ACB9E099_CICIN</name>